<dbReference type="AlphaFoldDB" id="A0A511N6I0"/>
<evidence type="ECO:0000313" key="9">
    <source>
        <dbReference type="Proteomes" id="UP000321306"/>
    </source>
</evidence>
<keyword evidence="2" id="KW-0663">Pyridoxal phosphate</keyword>
<name>A0A511N6I0_DEIC1</name>
<dbReference type="InterPro" id="IPR015424">
    <property type="entry name" value="PyrdxlP-dep_Trfase"/>
</dbReference>
<evidence type="ECO:0000313" key="8">
    <source>
        <dbReference type="EMBL" id="GEM48479.1"/>
    </source>
</evidence>
<proteinExistence type="inferred from homology"/>
<evidence type="ECO:0000259" key="7">
    <source>
        <dbReference type="PROSITE" id="PS50949"/>
    </source>
</evidence>
<dbReference type="OrthoDB" id="9808770at2"/>
<evidence type="ECO:0000256" key="2">
    <source>
        <dbReference type="ARBA" id="ARBA00022898"/>
    </source>
</evidence>
<dbReference type="SUPFAM" id="SSF46785">
    <property type="entry name" value="Winged helix' DNA-binding domain"/>
    <property type="match status" value="1"/>
</dbReference>
<dbReference type="Pfam" id="PF00392">
    <property type="entry name" value="GntR"/>
    <property type="match status" value="1"/>
</dbReference>
<comment type="similarity">
    <text evidence="1">In the C-terminal section; belongs to the class-I pyridoxal-phosphate-dependent aminotransferase family.</text>
</comment>
<evidence type="ECO:0000256" key="3">
    <source>
        <dbReference type="ARBA" id="ARBA00023015"/>
    </source>
</evidence>
<dbReference type="InterPro" id="IPR051446">
    <property type="entry name" value="HTH_trans_reg/aminotransferase"/>
</dbReference>
<protein>
    <submittedName>
        <fullName evidence="8">GntR family transcriptional regulator</fullName>
    </submittedName>
</protein>
<evidence type="ECO:0000256" key="5">
    <source>
        <dbReference type="ARBA" id="ARBA00023163"/>
    </source>
</evidence>
<dbReference type="Gene3D" id="3.40.640.10">
    <property type="entry name" value="Type I PLP-dependent aspartate aminotransferase-like (Major domain)"/>
    <property type="match status" value="1"/>
</dbReference>
<evidence type="ECO:0000256" key="6">
    <source>
        <dbReference type="SAM" id="MobiDB-lite"/>
    </source>
</evidence>
<dbReference type="CDD" id="cd00609">
    <property type="entry name" value="AAT_like"/>
    <property type="match status" value="1"/>
</dbReference>
<feature type="region of interest" description="Disordered" evidence="6">
    <location>
        <begin position="82"/>
        <end position="107"/>
    </location>
</feature>
<reference evidence="8 9" key="1">
    <citation type="submission" date="2019-07" db="EMBL/GenBank/DDBJ databases">
        <title>Whole genome shotgun sequence of Deinococcus cellulosilyticus NBRC 106333.</title>
        <authorList>
            <person name="Hosoyama A."/>
            <person name="Uohara A."/>
            <person name="Ohji S."/>
            <person name="Ichikawa N."/>
        </authorList>
    </citation>
    <scope>NUCLEOTIDE SEQUENCE [LARGE SCALE GENOMIC DNA]</scope>
    <source>
        <strain evidence="8 9">NBRC 106333</strain>
    </source>
</reference>
<keyword evidence="9" id="KW-1185">Reference proteome</keyword>
<dbReference type="Pfam" id="PF00155">
    <property type="entry name" value="Aminotran_1_2"/>
    <property type="match status" value="1"/>
</dbReference>
<organism evidence="8 9">
    <name type="scientific">Deinococcus cellulosilyticus (strain DSM 18568 / NBRC 106333 / KACC 11606 / 5516J-15)</name>
    <dbReference type="NCBI Taxonomy" id="1223518"/>
    <lineage>
        <taxon>Bacteria</taxon>
        <taxon>Thermotogati</taxon>
        <taxon>Deinococcota</taxon>
        <taxon>Deinococci</taxon>
        <taxon>Deinococcales</taxon>
        <taxon>Deinococcaceae</taxon>
        <taxon>Deinococcus</taxon>
    </lineage>
</organism>
<dbReference type="RefSeq" id="WP_146887578.1">
    <property type="nucleotide sequence ID" value="NZ_BJXB01000021.1"/>
</dbReference>
<dbReference type="CDD" id="cd07377">
    <property type="entry name" value="WHTH_GntR"/>
    <property type="match status" value="1"/>
</dbReference>
<dbReference type="InterPro" id="IPR015421">
    <property type="entry name" value="PyrdxlP-dep_Trfase_major"/>
</dbReference>
<dbReference type="GO" id="GO:0003700">
    <property type="term" value="F:DNA-binding transcription factor activity"/>
    <property type="evidence" value="ECO:0007669"/>
    <property type="project" value="InterPro"/>
</dbReference>
<comment type="caution">
    <text evidence="8">The sequence shown here is derived from an EMBL/GenBank/DDBJ whole genome shotgun (WGS) entry which is preliminary data.</text>
</comment>
<dbReference type="EMBL" id="BJXB01000021">
    <property type="protein sequence ID" value="GEM48479.1"/>
    <property type="molecule type" value="Genomic_DNA"/>
</dbReference>
<feature type="compositionally biased region" description="Polar residues" evidence="6">
    <location>
        <begin position="82"/>
        <end position="91"/>
    </location>
</feature>
<dbReference type="InterPro" id="IPR004839">
    <property type="entry name" value="Aminotransferase_I/II_large"/>
</dbReference>
<dbReference type="PANTHER" id="PTHR46577:SF1">
    <property type="entry name" value="HTH-TYPE TRANSCRIPTIONAL REGULATORY PROTEIN GABR"/>
    <property type="match status" value="1"/>
</dbReference>
<dbReference type="PRINTS" id="PR00035">
    <property type="entry name" value="HTHGNTR"/>
</dbReference>
<evidence type="ECO:0000256" key="1">
    <source>
        <dbReference type="ARBA" id="ARBA00005384"/>
    </source>
</evidence>
<dbReference type="Proteomes" id="UP000321306">
    <property type="component" value="Unassembled WGS sequence"/>
</dbReference>
<dbReference type="SUPFAM" id="SSF53383">
    <property type="entry name" value="PLP-dependent transferases"/>
    <property type="match status" value="1"/>
</dbReference>
<accession>A0A511N6I0</accession>
<sequence>MLPPSVLAHLNRTLDVPLHLQVYEGLREAILQGTLKPSHRLPSTRAMAQHLGVSRNTVLLAFEQLLLEGYLESRVGDGTYVTHTLPDTSLQKPEVKPEQQGRQPALSRRAQKLLQVQVTQYLSQPEYRAFRSGMPALKDFPFEEWRKLHARHWKTPPVQLLAYGDPRGYLPLREAISEYLNASRGVRCTPDQVLITSGSQQGLELAARLLLDDGDSLWMEDPGYLGARAAFQASGLNVCPIPIDQEGMQVQHGAEHHPHARMVYVTPSHQYPLGITLSLTRRLELLKWARQSGAWILEDDYNSEYRYEGRPLNALQGLDQDGRVIYIGTFSKVLLPAVRLGYLVLPESLIDLFIHARSLVDRMPPGVSQAVLAEFMENGGFERHIRRMRGLYAERQAFFIELAQKHFPEWLQVQPSPAGMHLVSHLAEPFSDVQLVEEASRAGVTVRALSPSYLHSPEQGLLFGYAGYPEDETILAARDLGRAFSRIRISDP</sequence>
<gene>
    <name evidence="8" type="ORF">DC3_41140</name>
</gene>
<dbReference type="PROSITE" id="PS50949">
    <property type="entry name" value="HTH_GNTR"/>
    <property type="match status" value="1"/>
</dbReference>
<dbReference type="Gene3D" id="1.10.10.10">
    <property type="entry name" value="Winged helix-like DNA-binding domain superfamily/Winged helix DNA-binding domain"/>
    <property type="match status" value="1"/>
</dbReference>
<feature type="domain" description="HTH gntR-type" evidence="7">
    <location>
        <begin position="16"/>
        <end position="84"/>
    </location>
</feature>
<dbReference type="SMART" id="SM00345">
    <property type="entry name" value="HTH_GNTR"/>
    <property type="match status" value="1"/>
</dbReference>
<dbReference type="GO" id="GO:0003677">
    <property type="term" value="F:DNA binding"/>
    <property type="evidence" value="ECO:0007669"/>
    <property type="project" value="UniProtKB-KW"/>
</dbReference>
<keyword evidence="4" id="KW-0238">DNA-binding</keyword>
<dbReference type="InterPro" id="IPR036388">
    <property type="entry name" value="WH-like_DNA-bd_sf"/>
</dbReference>
<keyword evidence="5" id="KW-0804">Transcription</keyword>
<dbReference type="PANTHER" id="PTHR46577">
    <property type="entry name" value="HTH-TYPE TRANSCRIPTIONAL REGULATORY PROTEIN GABR"/>
    <property type="match status" value="1"/>
</dbReference>
<evidence type="ECO:0000256" key="4">
    <source>
        <dbReference type="ARBA" id="ARBA00023125"/>
    </source>
</evidence>
<dbReference type="GO" id="GO:0030170">
    <property type="term" value="F:pyridoxal phosphate binding"/>
    <property type="evidence" value="ECO:0007669"/>
    <property type="project" value="InterPro"/>
</dbReference>
<keyword evidence="3" id="KW-0805">Transcription regulation</keyword>
<dbReference type="InterPro" id="IPR036390">
    <property type="entry name" value="WH_DNA-bd_sf"/>
</dbReference>
<dbReference type="InterPro" id="IPR000524">
    <property type="entry name" value="Tscrpt_reg_HTH_GntR"/>
</dbReference>